<organism evidence="4 5">
    <name type="scientific">Hypholoma sublateritium (strain FD-334 SS-4)</name>
    <dbReference type="NCBI Taxonomy" id="945553"/>
    <lineage>
        <taxon>Eukaryota</taxon>
        <taxon>Fungi</taxon>
        <taxon>Dikarya</taxon>
        <taxon>Basidiomycota</taxon>
        <taxon>Agaricomycotina</taxon>
        <taxon>Agaricomycetes</taxon>
        <taxon>Agaricomycetidae</taxon>
        <taxon>Agaricales</taxon>
        <taxon>Agaricineae</taxon>
        <taxon>Strophariaceae</taxon>
        <taxon>Hypholoma</taxon>
    </lineage>
</organism>
<dbReference type="Gene3D" id="1.25.40.10">
    <property type="entry name" value="Tetratricopeptide repeat domain"/>
    <property type="match status" value="1"/>
</dbReference>
<dbReference type="GO" id="GO:0055087">
    <property type="term" value="C:Ski complex"/>
    <property type="evidence" value="ECO:0007669"/>
    <property type="project" value="InterPro"/>
</dbReference>
<dbReference type="SUPFAM" id="SSF48452">
    <property type="entry name" value="TPR-like"/>
    <property type="match status" value="1"/>
</dbReference>
<name>A0A0D2NCJ0_HYPSF</name>
<feature type="region of interest" description="Disordered" evidence="3">
    <location>
        <begin position="1"/>
        <end position="21"/>
    </location>
</feature>
<dbReference type="PANTHER" id="PTHR15704:SF7">
    <property type="entry name" value="SUPERKILLER COMPLEX PROTEIN 3"/>
    <property type="match status" value="1"/>
</dbReference>
<sequence length="177" mass="19257">MTKQIASIVPPPAFDDAEPSDIGDRHVVRSRRRAAGVGDEVAAPAKEKAVELMQKMLQLDVGNALYWAALGDAYFVAHTLAWVNLGLLYAYHGDVDLANEALYRAQILWTLGRDNAHEGAKTYLLDCIAAVRDNLPAITALAGMSILTADNGLVDAALSELQKRLRHTPYLSTVLFD</sequence>
<dbReference type="AlphaFoldDB" id="A0A0D2NCJ0"/>
<accession>A0A0D2NCJ0</accession>
<dbReference type="InterPro" id="IPR011990">
    <property type="entry name" value="TPR-like_helical_dom_sf"/>
</dbReference>
<gene>
    <name evidence="4" type="ORF">HYPSUDRAFT_206711</name>
</gene>
<dbReference type="PANTHER" id="PTHR15704">
    <property type="entry name" value="SUPERKILLER 3 PROTEIN-RELATED"/>
    <property type="match status" value="1"/>
</dbReference>
<dbReference type="EMBL" id="KN817614">
    <property type="protein sequence ID" value="KJA16804.1"/>
    <property type="molecule type" value="Genomic_DNA"/>
</dbReference>
<evidence type="ECO:0000313" key="4">
    <source>
        <dbReference type="EMBL" id="KJA16804.1"/>
    </source>
</evidence>
<dbReference type="InterPro" id="IPR039226">
    <property type="entry name" value="Ski3/TTC37"/>
</dbReference>
<keyword evidence="1" id="KW-0677">Repeat</keyword>
<dbReference type="GO" id="GO:0006401">
    <property type="term" value="P:RNA catabolic process"/>
    <property type="evidence" value="ECO:0007669"/>
    <property type="project" value="InterPro"/>
</dbReference>
<dbReference type="Proteomes" id="UP000054270">
    <property type="component" value="Unassembled WGS sequence"/>
</dbReference>
<reference evidence="5" key="1">
    <citation type="submission" date="2014-04" db="EMBL/GenBank/DDBJ databases">
        <title>Evolutionary Origins and Diversification of the Mycorrhizal Mutualists.</title>
        <authorList>
            <consortium name="DOE Joint Genome Institute"/>
            <consortium name="Mycorrhizal Genomics Consortium"/>
            <person name="Kohler A."/>
            <person name="Kuo A."/>
            <person name="Nagy L.G."/>
            <person name="Floudas D."/>
            <person name="Copeland A."/>
            <person name="Barry K.W."/>
            <person name="Cichocki N."/>
            <person name="Veneault-Fourrey C."/>
            <person name="LaButti K."/>
            <person name="Lindquist E.A."/>
            <person name="Lipzen A."/>
            <person name="Lundell T."/>
            <person name="Morin E."/>
            <person name="Murat C."/>
            <person name="Riley R."/>
            <person name="Ohm R."/>
            <person name="Sun H."/>
            <person name="Tunlid A."/>
            <person name="Henrissat B."/>
            <person name="Grigoriev I.V."/>
            <person name="Hibbett D.S."/>
            <person name="Martin F."/>
        </authorList>
    </citation>
    <scope>NUCLEOTIDE SEQUENCE [LARGE SCALE GENOMIC DNA]</scope>
    <source>
        <strain evidence="5">FD-334 SS-4</strain>
    </source>
</reference>
<keyword evidence="5" id="KW-1185">Reference proteome</keyword>
<evidence type="ECO:0000256" key="1">
    <source>
        <dbReference type="ARBA" id="ARBA00022737"/>
    </source>
</evidence>
<evidence type="ECO:0000256" key="2">
    <source>
        <dbReference type="ARBA" id="ARBA00022803"/>
    </source>
</evidence>
<keyword evidence="2" id="KW-0802">TPR repeat</keyword>
<evidence type="ECO:0000313" key="5">
    <source>
        <dbReference type="Proteomes" id="UP000054270"/>
    </source>
</evidence>
<proteinExistence type="predicted"/>
<dbReference type="STRING" id="945553.A0A0D2NCJ0"/>
<evidence type="ECO:0000256" key="3">
    <source>
        <dbReference type="SAM" id="MobiDB-lite"/>
    </source>
</evidence>
<protein>
    <submittedName>
        <fullName evidence="4">Uncharacterized protein</fullName>
    </submittedName>
</protein>
<dbReference type="OrthoDB" id="2684216at2759"/>